<keyword evidence="2" id="KW-1185">Reference proteome</keyword>
<comment type="caution">
    <text evidence="1">The sequence shown here is derived from an EMBL/GenBank/DDBJ whole genome shotgun (WGS) entry which is preliminary data.</text>
</comment>
<reference evidence="2" key="1">
    <citation type="journal article" date="2022" name="Mol. Ecol. Resour.">
        <title>The genomes of chicory, endive, great burdock and yacon provide insights into Asteraceae palaeo-polyploidization history and plant inulin production.</title>
        <authorList>
            <person name="Fan W."/>
            <person name="Wang S."/>
            <person name="Wang H."/>
            <person name="Wang A."/>
            <person name="Jiang F."/>
            <person name="Liu H."/>
            <person name="Zhao H."/>
            <person name="Xu D."/>
            <person name="Zhang Y."/>
        </authorList>
    </citation>
    <scope>NUCLEOTIDE SEQUENCE [LARGE SCALE GENOMIC DNA]</scope>
    <source>
        <strain evidence="2">cv. Punajuju</strain>
    </source>
</reference>
<gene>
    <name evidence="1" type="ORF">L2E82_35673</name>
</gene>
<proteinExistence type="predicted"/>
<protein>
    <submittedName>
        <fullName evidence="1">Uncharacterized protein</fullName>
    </submittedName>
</protein>
<accession>A0ACB9BPG7</accession>
<name>A0ACB9BPG7_CICIN</name>
<reference evidence="1 2" key="2">
    <citation type="journal article" date="2022" name="Mol. Ecol. Resour.">
        <title>The genomes of chicory, endive, great burdock and yacon provide insights into Asteraceae paleo-polyploidization history and plant inulin production.</title>
        <authorList>
            <person name="Fan W."/>
            <person name="Wang S."/>
            <person name="Wang H."/>
            <person name="Wang A."/>
            <person name="Jiang F."/>
            <person name="Liu H."/>
            <person name="Zhao H."/>
            <person name="Xu D."/>
            <person name="Zhang Y."/>
        </authorList>
    </citation>
    <scope>NUCLEOTIDE SEQUENCE [LARGE SCALE GENOMIC DNA]</scope>
    <source>
        <strain evidence="2">cv. Punajuju</strain>
        <tissue evidence="1">Leaves</tissue>
    </source>
</reference>
<organism evidence="1 2">
    <name type="scientific">Cichorium intybus</name>
    <name type="common">Chicory</name>
    <dbReference type="NCBI Taxonomy" id="13427"/>
    <lineage>
        <taxon>Eukaryota</taxon>
        <taxon>Viridiplantae</taxon>
        <taxon>Streptophyta</taxon>
        <taxon>Embryophyta</taxon>
        <taxon>Tracheophyta</taxon>
        <taxon>Spermatophyta</taxon>
        <taxon>Magnoliopsida</taxon>
        <taxon>eudicotyledons</taxon>
        <taxon>Gunneridae</taxon>
        <taxon>Pentapetalae</taxon>
        <taxon>asterids</taxon>
        <taxon>campanulids</taxon>
        <taxon>Asterales</taxon>
        <taxon>Asteraceae</taxon>
        <taxon>Cichorioideae</taxon>
        <taxon>Cichorieae</taxon>
        <taxon>Cichoriinae</taxon>
        <taxon>Cichorium</taxon>
    </lineage>
</organism>
<sequence length="226" mass="26279">MKYKTIPLNKRPPFIVRVTTKISNTVGEFEINSGGFGKRQTDLRDEEYLSEPEPDVDIDEMVKDFVDEEAFCVIVDIGFKKILKEKENMEIALSAGLAKFLESEMLISWKNKITHMFYGKTDSEDIESHDKGNENWNDEPYESPKKHEETEKIEDDIQPDDLYKTPLQAVNETTVMNLEYFPLESQNTTPVLDGLQSWEWNLTREKQENNHQQVLSQPQTPPTRFA</sequence>
<evidence type="ECO:0000313" key="1">
    <source>
        <dbReference type="EMBL" id="KAI3723911.1"/>
    </source>
</evidence>
<dbReference type="Proteomes" id="UP001055811">
    <property type="component" value="Linkage Group LG06"/>
</dbReference>
<evidence type="ECO:0000313" key="2">
    <source>
        <dbReference type="Proteomes" id="UP001055811"/>
    </source>
</evidence>
<dbReference type="EMBL" id="CM042014">
    <property type="protein sequence ID" value="KAI3723911.1"/>
    <property type="molecule type" value="Genomic_DNA"/>
</dbReference>